<gene>
    <name evidence="1" type="ORF">J5Y10_08850</name>
</gene>
<dbReference type="AlphaFoldDB" id="A0A940MXM7"/>
<dbReference type="RefSeq" id="WP_209372764.1">
    <property type="nucleotide sequence ID" value="NZ_JAGIZA010000004.1"/>
</dbReference>
<organism evidence="1 2">
    <name type="scientific">Roseomonas indoligenes</name>
    <dbReference type="NCBI Taxonomy" id="2820811"/>
    <lineage>
        <taxon>Bacteria</taxon>
        <taxon>Pseudomonadati</taxon>
        <taxon>Pseudomonadota</taxon>
        <taxon>Alphaproteobacteria</taxon>
        <taxon>Acetobacterales</taxon>
        <taxon>Roseomonadaceae</taxon>
        <taxon>Roseomonas</taxon>
    </lineage>
</organism>
<sequence>MTILSLAIGLGAWLVAEGGWRATMSTRMDNQAGAVERLAGSLTERLAKLETGQVAATQAVLVARAEARTDADRILGEVRSLDREVVTQRTRLDAHEKAQEAAEDLQNRRLEALRDLVLRTPPGRRQTAGNTLELPDGILVPVQLPPAP</sequence>
<evidence type="ECO:0000313" key="1">
    <source>
        <dbReference type="EMBL" id="MBP0492885.1"/>
    </source>
</evidence>
<proteinExistence type="predicted"/>
<comment type="caution">
    <text evidence="1">The sequence shown here is derived from an EMBL/GenBank/DDBJ whole genome shotgun (WGS) entry which is preliminary data.</text>
</comment>
<dbReference type="Proteomes" id="UP000677537">
    <property type="component" value="Unassembled WGS sequence"/>
</dbReference>
<dbReference type="EMBL" id="JAGIZA010000004">
    <property type="protein sequence ID" value="MBP0492885.1"/>
    <property type="molecule type" value="Genomic_DNA"/>
</dbReference>
<name>A0A940MXM7_9PROT</name>
<keyword evidence="2" id="KW-1185">Reference proteome</keyword>
<evidence type="ECO:0000313" key="2">
    <source>
        <dbReference type="Proteomes" id="UP000677537"/>
    </source>
</evidence>
<reference evidence="1" key="1">
    <citation type="submission" date="2021-03" db="EMBL/GenBank/DDBJ databases">
        <authorList>
            <person name="So Y."/>
        </authorList>
    </citation>
    <scope>NUCLEOTIDE SEQUENCE</scope>
    <source>
        <strain evidence="1">SG15</strain>
    </source>
</reference>
<accession>A0A940MXM7</accession>
<protein>
    <submittedName>
        <fullName evidence="1">Uncharacterized protein</fullName>
    </submittedName>
</protein>